<evidence type="ECO:0000256" key="1">
    <source>
        <dbReference type="ARBA" id="ARBA00004123"/>
    </source>
</evidence>
<evidence type="ECO:0000256" key="5">
    <source>
        <dbReference type="ARBA" id="ARBA00023242"/>
    </source>
</evidence>
<organism evidence="7 8">
    <name type="scientific">Viridothelium virens</name>
    <name type="common">Speckled blister lichen</name>
    <name type="synonym">Trypethelium virens</name>
    <dbReference type="NCBI Taxonomy" id="1048519"/>
    <lineage>
        <taxon>Eukaryota</taxon>
        <taxon>Fungi</taxon>
        <taxon>Dikarya</taxon>
        <taxon>Ascomycota</taxon>
        <taxon>Pezizomycotina</taxon>
        <taxon>Dothideomycetes</taxon>
        <taxon>Dothideomycetes incertae sedis</taxon>
        <taxon>Trypetheliales</taxon>
        <taxon>Trypetheliaceae</taxon>
        <taxon>Viridothelium</taxon>
    </lineage>
</organism>
<dbReference type="InterPro" id="IPR009072">
    <property type="entry name" value="Histone-fold"/>
</dbReference>
<evidence type="ECO:0000259" key="6">
    <source>
        <dbReference type="Pfam" id="PF04719"/>
    </source>
</evidence>
<keyword evidence="5" id="KW-0539">Nucleus</keyword>
<keyword evidence="3" id="KW-0805">Transcription regulation</keyword>
<dbReference type="GO" id="GO:0016251">
    <property type="term" value="F:RNA polymerase II general transcription initiation factor activity"/>
    <property type="evidence" value="ECO:0007669"/>
    <property type="project" value="TreeGrafter"/>
</dbReference>
<comment type="similarity">
    <text evidence="2">Belongs to the TAF11 family.</text>
</comment>
<dbReference type="Proteomes" id="UP000800092">
    <property type="component" value="Unassembled WGS sequence"/>
</dbReference>
<dbReference type="InterPro" id="IPR045127">
    <property type="entry name" value="TAF11-like"/>
</dbReference>
<dbReference type="SUPFAM" id="SSF47113">
    <property type="entry name" value="Histone-fold"/>
    <property type="match status" value="1"/>
</dbReference>
<dbReference type="EMBL" id="ML991788">
    <property type="protein sequence ID" value="KAF2235888.1"/>
    <property type="molecule type" value="Genomic_DNA"/>
</dbReference>
<dbReference type="GO" id="GO:0005669">
    <property type="term" value="C:transcription factor TFIID complex"/>
    <property type="evidence" value="ECO:0007669"/>
    <property type="project" value="InterPro"/>
</dbReference>
<dbReference type="PANTHER" id="PTHR13218:SF8">
    <property type="entry name" value="TRANSCRIPTION INITIATION FACTOR TFIID SUBUNIT 11"/>
    <property type="match status" value="1"/>
</dbReference>
<evidence type="ECO:0000313" key="7">
    <source>
        <dbReference type="EMBL" id="KAF2235888.1"/>
    </source>
</evidence>
<accession>A0A6A6HDH6</accession>
<name>A0A6A6HDH6_VIRVR</name>
<feature type="non-terminal residue" evidence="7">
    <location>
        <position position="121"/>
    </location>
</feature>
<dbReference type="Pfam" id="PF04719">
    <property type="entry name" value="TAFII28"/>
    <property type="match status" value="1"/>
</dbReference>
<dbReference type="PANTHER" id="PTHR13218">
    <property type="entry name" value="TRANSCRIPTION INITIATION FACTOR TFIID SUBUNIT 11-RELATED"/>
    <property type="match status" value="1"/>
</dbReference>
<dbReference type="Gene3D" id="1.10.20.10">
    <property type="entry name" value="Histone, subunit A"/>
    <property type="match status" value="1"/>
</dbReference>
<comment type="subcellular location">
    <subcellularLocation>
        <location evidence="1">Nucleus</location>
    </subcellularLocation>
</comment>
<proteinExistence type="inferred from homology"/>
<dbReference type="OrthoDB" id="28335at2759"/>
<evidence type="ECO:0000256" key="2">
    <source>
        <dbReference type="ARBA" id="ARBA00009788"/>
    </source>
</evidence>
<feature type="non-terminal residue" evidence="7">
    <location>
        <position position="1"/>
    </location>
</feature>
<gene>
    <name evidence="7" type="ORF">EV356DRAFT_415592</name>
</gene>
<evidence type="ECO:0000256" key="3">
    <source>
        <dbReference type="ARBA" id="ARBA00023015"/>
    </source>
</evidence>
<sequence length="121" mass="13782">EEEAEEDGMGAQLLAVGGLDSAAQAQEREHMDMLLSSFSPDQTSRYEAVRRVRLKKETVRRITNQTLSQSVPASVVTTINSFTKVFICELIERARDPVQEMDRGPLTPDHFREALRRYKKD</sequence>
<reference evidence="7" key="1">
    <citation type="journal article" date="2020" name="Stud. Mycol.">
        <title>101 Dothideomycetes genomes: a test case for predicting lifestyles and emergence of pathogens.</title>
        <authorList>
            <person name="Haridas S."/>
            <person name="Albert R."/>
            <person name="Binder M."/>
            <person name="Bloem J."/>
            <person name="Labutti K."/>
            <person name="Salamov A."/>
            <person name="Andreopoulos B."/>
            <person name="Baker S."/>
            <person name="Barry K."/>
            <person name="Bills G."/>
            <person name="Bluhm B."/>
            <person name="Cannon C."/>
            <person name="Castanera R."/>
            <person name="Culley D."/>
            <person name="Daum C."/>
            <person name="Ezra D."/>
            <person name="Gonzalez J."/>
            <person name="Henrissat B."/>
            <person name="Kuo A."/>
            <person name="Liang C."/>
            <person name="Lipzen A."/>
            <person name="Lutzoni F."/>
            <person name="Magnuson J."/>
            <person name="Mondo S."/>
            <person name="Nolan M."/>
            <person name="Ohm R."/>
            <person name="Pangilinan J."/>
            <person name="Park H.-J."/>
            <person name="Ramirez L."/>
            <person name="Alfaro M."/>
            <person name="Sun H."/>
            <person name="Tritt A."/>
            <person name="Yoshinaga Y."/>
            <person name="Zwiers L.-H."/>
            <person name="Turgeon B."/>
            <person name="Goodwin S."/>
            <person name="Spatafora J."/>
            <person name="Crous P."/>
            <person name="Grigoriev I."/>
        </authorList>
    </citation>
    <scope>NUCLEOTIDE SEQUENCE</scope>
    <source>
        <strain evidence="7">Tuck. ex Michener</strain>
    </source>
</reference>
<dbReference type="CDD" id="cd08048">
    <property type="entry name" value="HFD_TAF11"/>
    <property type="match status" value="1"/>
</dbReference>
<feature type="domain" description="TAFII28-like protein" evidence="6">
    <location>
        <begin position="33"/>
        <end position="117"/>
    </location>
</feature>
<dbReference type="GO" id="GO:0051123">
    <property type="term" value="P:RNA polymerase II preinitiation complex assembly"/>
    <property type="evidence" value="ECO:0007669"/>
    <property type="project" value="InterPro"/>
</dbReference>
<dbReference type="GO" id="GO:0046982">
    <property type="term" value="F:protein heterodimerization activity"/>
    <property type="evidence" value="ECO:0007669"/>
    <property type="project" value="InterPro"/>
</dbReference>
<dbReference type="InterPro" id="IPR006809">
    <property type="entry name" value="TAFII28_dom"/>
</dbReference>
<evidence type="ECO:0000313" key="8">
    <source>
        <dbReference type="Proteomes" id="UP000800092"/>
    </source>
</evidence>
<keyword evidence="4" id="KW-0804">Transcription</keyword>
<protein>
    <submittedName>
        <fullName evidence="7">TAFII28-domain-containing protein</fullName>
    </submittedName>
</protein>
<evidence type="ECO:0000256" key="4">
    <source>
        <dbReference type="ARBA" id="ARBA00023163"/>
    </source>
</evidence>
<keyword evidence="8" id="KW-1185">Reference proteome</keyword>
<dbReference type="AlphaFoldDB" id="A0A6A6HDH6"/>